<sequence>MGTICSNYSQEVPTMQRLQYDLSQILSLNPIFIWFVGLPGSGRKTHVNSLCERMALTEIPVVALLVKESKKDTDRGKILRDVLKGRMKRAPDELVVDLIKEALLQSTFSRNNGYIINNFPRSKKQAKLFVKEIKDVEAIIYLFADMSTLATRLVSDCKSDEPPDVDIIKKQISDSAKEIKEAISGMKVKVEKIFTEATVNSVKLQIESAIQERTNLKPMQSLTEVEQRTLSYM</sequence>
<dbReference type="Pfam" id="PF00406">
    <property type="entry name" value="ADK"/>
    <property type="match status" value="1"/>
</dbReference>
<dbReference type="GO" id="GO:0019205">
    <property type="term" value="F:nucleobase-containing compound kinase activity"/>
    <property type="evidence" value="ECO:0007669"/>
    <property type="project" value="InterPro"/>
</dbReference>
<accession>A0AAW1UFR9</accession>
<keyword evidence="3" id="KW-0418">Kinase</keyword>
<dbReference type="AlphaFoldDB" id="A0AAW1UFR9"/>
<dbReference type="Proteomes" id="UP001431783">
    <property type="component" value="Unassembled WGS sequence"/>
</dbReference>
<dbReference type="EMBL" id="JARQZJ010000062">
    <property type="protein sequence ID" value="KAK9879393.1"/>
    <property type="molecule type" value="Genomic_DNA"/>
</dbReference>
<keyword evidence="2" id="KW-0547">Nucleotide-binding</keyword>
<dbReference type="PANTHER" id="PTHR23359">
    <property type="entry name" value="NUCLEOTIDE KINASE"/>
    <property type="match status" value="1"/>
</dbReference>
<dbReference type="InterPro" id="IPR027417">
    <property type="entry name" value="P-loop_NTPase"/>
</dbReference>
<evidence type="ECO:0000256" key="1">
    <source>
        <dbReference type="ARBA" id="ARBA00022679"/>
    </source>
</evidence>
<dbReference type="GO" id="GO:0005524">
    <property type="term" value="F:ATP binding"/>
    <property type="evidence" value="ECO:0007669"/>
    <property type="project" value="InterPro"/>
</dbReference>
<name>A0AAW1UFR9_9CUCU</name>
<dbReference type="SUPFAM" id="SSF52540">
    <property type="entry name" value="P-loop containing nucleoside triphosphate hydrolases"/>
    <property type="match status" value="1"/>
</dbReference>
<dbReference type="InterPro" id="IPR000850">
    <property type="entry name" value="Adenylat/UMP-CMP_kin"/>
</dbReference>
<evidence type="ECO:0000313" key="5">
    <source>
        <dbReference type="Proteomes" id="UP001431783"/>
    </source>
</evidence>
<evidence type="ECO:0008006" key="6">
    <source>
        <dbReference type="Google" id="ProtNLM"/>
    </source>
</evidence>
<evidence type="ECO:0000256" key="3">
    <source>
        <dbReference type="ARBA" id="ARBA00022777"/>
    </source>
</evidence>
<keyword evidence="1" id="KW-0808">Transferase</keyword>
<organism evidence="4 5">
    <name type="scientific">Henosepilachna vigintioctopunctata</name>
    <dbReference type="NCBI Taxonomy" id="420089"/>
    <lineage>
        <taxon>Eukaryota</taxon>
        <taxon>Metazoa</taxon>
        <taxon>Ecdysozoa</taxon>
        <taxon>Arthropoda</taxon>
        <taxon>Hexapoda</taxon>
        <taxon>Insecta</taxon>
        <taxon>Pterygota</taxon>
        <taxon>Neoptera</taxon>
        <taxon>Endopterygota</taxon>
        <taxon>Coleoptera</taxon>
        <taxon>Polyphaga</taxon>
        <taxon>Cucujiformia</taxon>
        <taxon>Coccinelloidea</taxon>
        <taxon>Coccinellidae</taxon>
        <taxon>Epilachninae</taxon>
        <taxon>Epilachnini</taxon>
        <taxon>Henosepilachna</taxon>
    </lineage>
</organism>
<reference evidence="4 5" key="1">
    <citation type="submission" date="2023-03" db="EMBL/GenBank/DDBJ databases">
        <title>Genome insight into feeding habits of ladybird beetles.</title>
        <authorList>
            <person name="Li H.-S."/>
            <person name="Huang Y.-H."/>
            <person name="Pang H."/>
        </authorList>
    </citation>
    <scope>NUCLEOTIDE SEQUENCE [LARGE SCALE GENOMIC DNA]</scope>
    <source>
        <strain evidence="4">SYSU_2023b</strain>
        <tissue evidence="4">Whole body</tissue>
    </source>
</reference>
<proteinExistence type="predicted"/>
<keyword evidence="5" id="KW-1185">Reference proteome</keyword>
<protein>
    <recommendedName>
        <fullName evidence="6">Adenylate kinase</fullName>
    </recommendedName>
</protein>
<gene>
    <name evidence="4" type="ORF">WA026_006462</name>
</gene>
<evidence type="ECO:0000256" key="2">
    <source>
        <dbReference type="ARBA" id="ARBA00022741"/>
    </source>
</evidence>
<dbReference type="Gene3D" id="3.40.50.300">
    <property type="entry name" value="P-loop containing nucleotide triphosphate hydrolases"/>
    <property type="match status" value="1"/>
</dbReference>
<comment type="caution">
    <text evidence="4">The sequence shown here is derived from an EMBL/GenBank/DDBJ whole genome shotgun (WGS) entry which is preliminary data.</text>
</comment>
<dbReference type="GO" id="GO:0006139">
    <property type="term" value="P:nucleobase-containing compound metabolic process"/>
    <property type="evidence" value="ECO:0007669"/>
    <property type="project" value="InterPro"/>
</dbReference>
<evidence type="ECO:0000313" key="4">
    <source>
        <dbReference type="EMBL" id="KAK9879393.1"/>
    </source>
</evidence>